<feature type="chain" id="PRO_5009443680" description="DUF4139 domain-containing protein" evidence="1">
    <location>
        <begin position="22"/>
        <end position="534"/>
    </location>
</feature>
<dbReference type="NCBIfam" id="TIGR02231">
    <property type="entry name" value="mucoidy inhibitor MuiA family protein"/>
    <property type="match status" value="1"/>
</dbReference>
<dbReference type="STRING" id="1850250.LPB142_14945"/>
<dbReference type="Proteomes" id="UP000176562">
    <property type="component" value="Chromosome"/>
</dbReference>
<evidence type="ECO:0000313" key="4">
    <source>
        <dbReference type="EMBL" id="AOZ70469.1"/>
    </source>
</evidence>
<feature type="signal peptide" evidence="1">
    <location>
        <begin position="1"/>
        <end position="21"/>
    </location>
</feature>
<dbReference type="InterPro" id="IPR037291">
    <property type="entry name" value="DUF4139"/>
</dbReference>
<keyword evidence="5" id="KW-1185">Reference proteome</keyword>
<dbReference type="RefSeq" id="WP_071166839.1">
    <property type="nucleotide sequence ID" value="NZ_CP017781.1"/>
</dbReference>
<proteinExistence type="predicted"/>
<dbReference type="PANTHER" id="PTHR31005">
    <property type="entry name" value="DUF4139 DOMAIN-CONTAINING PROTEIN"/>
    <property type="match status" value="1"/>
</dbReference>
<dbReference type="InterPro" id="IPR011935">
    <property type="entry name" value="CHP02231"/>
</dbReference>
<dbReference type="InterPro" id="IPR025554">
    <property type="entry name" value="DUF4140"/>
</dbReference>
<dbReference type="AlphaFoldDB" id="A0A1D9MFD0"/>
<evidence type="ECO:0000259" key="3">
    <source>
        <dbReference type="Pfam" id="PF13600"/>
    </source>
</evidence>
<evidence type="ECO:0000313" key="5">
    <source>
        <dbReference type="Proteomes" id="UP000176562"/>
    </source>
</evidence>
<gene>
    <name evidence="4" type="ORF">LPB142_14945</name>
</gene>
<organism evidence="4 5">
    <name type="scientific">Rhodobacter xanthinilyticus</name>
    <dbReference type="NCBI Taxonomy" id="1850250"/>
    <lineage>
        <taxon>Bacteria</taxon>
        <taxon>Pseudomonadati</taxon>
        <taxon>Pseudomonadota</taxon>
        <taxon>Alphaproteobacteria</taxon>
        <taxon>Rhodobacterales</taxon>
        <taxon>Rhodobacter group</taxon>
        <taxon>Rhodobacter</taxon>
    </lineage>
</organism>
<dbReference type="EMBL" id="CP017781">
    <property type="protein sequence ID" value="AOZ70469.1"/>
    <property type="molecule type" value="Genomic_DNA"/>
</dbReference>
<dbReference type="PANTHER" id="PTHR31005:SF8">
    <property type="entry name" value="DUF4139 DOMAIN-CONTAINING PROTEIN"/>
    <property type="match status" value="1"/>
</dbReference>
<feature type="domain" description="DUF4140" evidence="3">
    <location>
        <begin position="33"/>
        <end position="138"/>
    </location>
</feature>
<reference evidence="4 5" key="1">
    <citation type="submission" date="2016-10" db="EMBL/GenBank/DDBJ databases">
        <title>Rhodobacter sp. LPB0142, isolated from sea water.</title>
        <authorList>
            <person name="Kim E."/>
            <person name="Yi H."/>
        </authorList>
    </citation>
    <scope>NUCLEOTIDE SEQUENCE [LARGE SCALE GENOMIC DNA]</scope>
    <source>
        <strain evidence="4 5">LPB0142</strain>
    </source>
</reference>
<evidence type="ECO:0000256" key="1">
    <source>
        <dbReference type="SAM" id="SignalP"/>
    </source>
</evidence>
<dbReference type="Pfam" id="PF13600">
    <property type="entry name" value="DUF4140"/>
    <property type="match status" value="1"/>
</dbReference>
<evidence type="ECO:0008006" key="6">
    <source>
        <dbReference type="Google" id="ProtNLM"/>
    </source>
</evidence>
<name>A0A1D9MFD0_9RHOB</name>
<sequence>MKPVSLIAALCLCAAPAALFAAPLEKAAAPVAVTLYPWGAEVTRALEVSAAEPVEYLVTGLPAGSDMASLRVSGEGLEIGAVSLIHDRLPEGTGAVVPEAVAAARARVATAEEALAAGEDGVAAIRAEAEAARARAAFLSGAETGGLSPKALGDLAAAVSAGVLEANRAAIAAEAEARRASVALEPAREELAAAQKALAAIDHPGEAGDALLVTVKGAGALKIRSYTDAAGWAPAYDARIDRASGALTLDRYVSVHQESGEDWSGVALTLSTAAPSERAAPSELWPEALRYGPPEPVAALRAEKTFAADAEPMMEAAPAPVIVGDGVAQQGVALSYAFDGPVDLRDGVEGLRLKLGAVALNADLFAEAVPYYDATAYRVAEAENTSGEVLLAGPAMLWVDGEIVGATDLPQVVAGDRLRLGFGAIEGLRLTRVTEDSAEGGRGLISKTNERSERVRIEVKNLTAESWPVRLIDRVPYAEQEDLKISYAATPAPAEEGYEDKRGLLVWRFDVAPGATQTVSLETTINWPEGQILR</sequence>
<accession>A0A1D9MFD0</accession>
<protein>
    <recommendedName>
        <fullName evidence="6">DUF4139 domain-containing protein</fullName>
    </recommendedName>
</protein>
<dbReference type="Pfam" id="PF13598">
    <property type="entry name" value="DUF4139"/>
    <property type="match status" value="1"/>
</dbReference>
<keyword evidence="1" id="KW-0732">Signal</keyword>
<evidence type="ECO:0000259" key="2">
    <source>
        <dbReference type="Pfam" id="PF13598"/>
    </source>
</evidence>
<dbReference type="KEGG" id="rhp:LPB142_14945"/>
<feature type="domain" description="DUF4139" evidence="2">
    <location>
        <begin position="221"/>
        <end position="529"/>
    </location>
</feature>